<dbReference type="PANTHER" id="PTHR30151:SF41">
    <property type="entry name" value="ABC TRANSPORTER PERMEASE PROTEIN"/>
    <property type="match status" value="1"/>
</dbReference>
<proteinExistence type="inferred from homology"/>
<evidence type="ECO:0000256" key="4">
    <source>
        <dbReference type="ARBA" id="ARBA00022692"/>
    </source>
</evidence>
<reference evidence="10" key="1">
    <citation type="submission" date="2018-05" db="EMBL/GenBank/DDBJ databases">
        <title>Genome sequencing of Phenylobacterium sp. HYN0004.</title>
        <authorList>
            <person name="Yi H."/>
            <person name="Baek C."/>
        </authorList>
    </citation>
    <scope>NUCLEOTIDE SEQUENCE [LARGE SCALE GENOMIC DNA]</scope>
    <source>
        <strain evidence="10">HYN0004</strain>
    </source>
</reference>
<dbReference type="SUPFAM" id="SSF161098">
    <property type="entry name" value="MetI-like"/>
    <property type="match status" value="1"/>
</dbReference>
<name>A0A2Z3HQS6_9CAUL</name>
<keyword evidence="4 7" id="KW-0812">Transmembrane</keyword>
<dbReference type="CDD" id="cd06261">
    <property type="entry name" value="TM_PBP2"/>
    <property type="match status" value="1"/>
</dbReference>
<comment type="similarity">
    <text evidence="7">Belongs to the binding-protein-dependent transport system permease family.</text>
</comment>
<feature type="transmembrane region" description="Helical" evidence="7">
    <location>
        <begin position="92"/>
        <end position="113"/>
    </location>
</feature>
<keyword evidence="5 7" id="KW-1133">Transmembrane helix</keyword>
<evidence type="ECO:0000256" key="6">
    <source>
        <dbReference type="ARBA" id="ARBA00023136"/>
    </source>
</evidence>
<dbReference type="PROSITE" id="PS50928">
    <property type="entry name" value="ABC_TM1"/>
    <property type="match status" value="1"/>
</dbReference>
<feature type="transmembrane region" description="Helical" evidence="7">
    <location>
        <begin position="119"/>
        <end position="140"/>
    </location>
</feature>
<dbReference type="InterPro" id="IPR035906">
    <property type="entry name" value="MetI-like_sf"/>
</dbReference>
<protein>
    <submittedName>
        <fullName evidence="9">ABC transporter permease</fullName>
    </submittedName>
</protein>
<dbReference type="Pfam" id="PF00528">
    <property type="entry name" value="BPD_transp_1"/>
    <property type="match status" value="1"/>
</dbReference>
<feature type="transmembrane region" description="Helical" evidence="7">
    <location>
        <begin position="220"/>
        <end position="238"/>
    </location>
</feature>
<keyword evidence="10" id="KW-1185">Reference proteome</keyword>
<evidence type="ECO:0000256" key="1">
    <source>
        <dbReference type="ARBA" id="ARBA00004651"/>
    </source>
</evidence>
<dbReference type="GO" id="GO:0005886">
    <property type="term" value="C:plasma membrane"/>
    <property type="evidence" value="ECO:0007669"/>
    <property type="project" value="UniProtKB-SubCell"/>
</dbReference>
<dbReference type="PANTHER" id="PTHR30151">
    <property type="entry name" value="ALKANE SULFONATE ABC TRANSPORTER-RELATED, MEMBRANE SUBUNIT"/>
    <property type="match status" value="1"/>
</dbReference>
<feature type="domain" description="ABC transmembrane type-1" evidence="8">
    <location>
        <begin position="53"/>
        <end position="238"/>
    </location>
</feature>
<dbReference type="KEGG" id="phb:HYN04_03450"/>
<gene>
    <name evidence="9" type="ORF">HYN04_03450</name>
</gene>
<evidence type="ECO:0000259" key="8">
    <source>
        <dbReference type="PROSITE" id="PS50928"/>
    </source>
</evidence>
<evidence type="ECO:0000313" key="9">
    <source>
        <dbReference type="EMBL" id="AWM78713.1"/>
    </source>
</evidence>
<evidence type="ECO:0000256" key="2">
    <source>
        <dbReference type="ARBA" id="ARBA00022448"/>
    </source>
</evidence>
<dbReference type="RefSeq" id="WP_110451279.1">
    <property type="nucleotide sequence ID" value="NZ_CP029479.1"/>
</dbReference>
<dbReference type="GO" id="GO:0055085">
    <property type="term" value="P:transmembrane transport"/>
    <property type="evidence" value="ECO:0007669"/>
    <property type="project" value="InterPro"/>
</dbReference>
<dbReference type="Proteomes" id="UP000247763">
    <property type="component" value="Chromosome"/>
</dbReference>
<evidence type="ECO:0000256" key="3">
    <source>
        <dbReference type="ARBA" id="ARBA00022475"/>
    </source>
</evidence>
<sequence length="252" mass="26106">MADALAPLGLMLLLLGAWEAACRLTGVPAYFLPPPSQVAVAAATGLPVLVPAAWNTLSVALVALALAAAGALLLAILVGLSPLLERAVRPLASALQVTPVVAVAPLILIWAGIDNPERAVIALAVLVAFFPIFSGAVTGLRSADPDLERLFDLYGAGRLQRVMRLRLPAAVPFLMEGLKVGAGLAIIGAVVAEFAAGSGGVRGLAWQILDAGNKLQTDRMIAALFVLAVMGVAVHAGLERLERAGLRWWRGR</sequence>
<keyword evidence="3" id="KW-1003">Cell membrane</keyword>
<keyword evidence="2 7" id="KW-0813">Transport</keyword>
<dbReference type="InterPro" id="IPR000515">
    <property type="entry name" value="MetI-like"/>
</dbReference>
<evidence type="ECO:0000313" key="10">
    <source>
        <dbReference type="Proteomes" id="UP000247763"/>
    </source>
</evidence>
<dbReference type="Gene3D" id="1.10.3720.10">
    <property type="entry name" value="MetI-like"/>
    <property type="match status" value="1"/>
</dbReference>
<evidence type="ECO:0000256" key="7">
    <source>
        <dbReference type="RuleBase" id="RU363032"/>
    </source>
</evidence>
<dbReference type="AlphaFoldDB" id="A0A2Z3HQS6"/>
<dbReference type="EMBL" id="CP029479">
    <property type="protein sequence ID" value="AWM78713.1"/>
    <property type="molecule type" value="Genomic_DNA"/>
</dbReference>
<dbReference type="OrthoDB" id="9792509at2"/>
<comment type="subcellular location">
    <subcellularLocation>
        <location evidence="1 7">Cell membrane</location>
        <topology evidence="1 7">Multi-pass membrane protein</topology>
    </subcellularLocation>
</comment>
<keyword evidence="6 7" id="KW-0472">Membrane</keyword>
<evidence type="ECO:0000256" key="5">
    <source>
        <dbReference type="ARBA" id="ARBA00022989"/>
    </source>
</evidence>
<feature type="transmembrane region" description="Helical" evidence="7">
    <location>
        <begin position="180"/>
        <end position="200"/>
    </location>
</feature>
<accession>A0A2Z3HQS6</accession>
<organism evidence="9 10">
    <name type="scientific">Phenylobacterium parvum</name>
    <dbReference type="NCBI Taxonomy" id="2201350"/>
    <lineage>
        <taxon>Bacteria</taxon>
        <taxon>Pseudomonadati</taxon>
        <taxon>Pseudomonadota</taxon>
        <taxon>Alphaproteobacteria</taxon>
        <taxon>Caulobacterales</taxon>
        <taxon>Caulobacteraceae</taxon>
        <taxon>Phenylobacterium</taxon>
    </lineage>
</organism>
<feature type="transmembrane region" description="Helical" evidence="7">
    <location>
        <begin position="57"/>
        <end position="80"/>
    </location>
</feature>